<keyword evidence="1" id="KW-0539">Nucleus</keyword>
<accession>A0A3S4F7Y5</accession>
<dbReference type="PANTHER" id="PTHR37540">
    <property type="entry name" value="TRANSCRIPTION FACTOR (ACR-2), PUTATIVE-RELATED-RELATED"/>
    <property type="match status" value="1"/>
</dbReference>
<gene>
    <name evidence="3" type="ORF">TT172_LOCUS9611</name>
</gene>
<dbReference type="Pfam" id="PF11951">
    <property type="entry name" value="Fungal_trans_2"/>
    <property type="match status" value="1"/>
</dbReference>
<dbReference type="Proteomes" id="UP000289323">
    <property type="component" value="Unassembled WGS sequence"/>
</dbReference>
<evidence type="ECO:0000313" key="3">
    <source>
        <dbReference type="EMBL" id="SPQ27192.1"/>
    </source>
</evidence>
<evidence type="ECO:0000256" key="2">
    <source>
        <dbReference type="SAM" id="MobiDB-lite"/>
    </source>
</evidence>
<dbReference type="PANTHER" id="PTHR37540:SF9">
    <property type="entry name" value="ZN(2)-C6 FUNGAL-TYPE DOMAIN-CONTAINING PROTEIN"/>
    <property type="match status" value="1"/>
</dbReference>
<feature type="region of interest" description="Disordered" evidence="2">
    <location>
        <begin position="14"/>
        <end position="62"/>
    </location>
</feature>
<name>A0A3S4F7Y5_9PEZI</name>
<feature type="compositionally biased region" description="Basic residues" evidence="2">
    <location>
        <begin position="15"/>
        <end position="40"/>
    </location>
</feature>
<protein>
    <submittedName>
        <fullName evidence="3">807f5d88-5366-44af-9d7b-35eb93e00af5</fullName>
    </submittedName>
</protein>
<sequence length="486" mass="52029">MKFEFIDSRDIGDRRTRRQIRSHVAKGRNAGRKLTRPSRKKAQEALMATASSPTAPSAHRQILPSPPAQASVVAPFPRGSSVLLSSLPAHVQLTARSLGLGVLERAISFFANIRHPPELDDVLDYASEPRSNYIVPILRDEAYFHGAMAVFMAAFPSMPVSPSKDSTAARMRHLCLAIRLVNARLSGSNAAADENVTVVMILALYERFQGAYHHGRLHLDGVRRMVEMRGGIGGFARSNPTWARKVFRADVECSLHLGTPTRFTVREVEASIPRARTILDLPLPPDHHRPCASATAQLASVLPPALAALLSDATHTARLLRAAATSSSPPRGSTTKLPSDAVHDTFIQLAYRVQALSPLVGTTAASHTTGVSSPVVEIDTASAQDATGLDLDLNPNQNPNLINQNLALANQPQSDLPNPLLPSHRALTSALTPAPTQVTATPTPELTVSIVSIGLTAFVARFLWVGTHNSGGSGGQAGASEWAWLC</sequence>
<dbReference type="InterPro" id="IPR021858">
    <property type="entry name" value="Fun_TF"/>
</dbReference>
<dbReference type="AlphaFoldDB" id="A0A3S4F7Y5"/>
<reference evidence="3 4" key="1">
    <citation type="submission" date="2018-04" db="EMBL/GenBank/DDBJ databases">
        <authorList>
            <person name="Huttner S."/>
            <person name="Dainat J."/>
        </authorList>
    </citation>
    <scope>NUCLEOTIDE SEQUENCE [LARGE SCALE GENOMIC DNA]</scope>
</reference>
<proteinExistence type="predicted"/>
<dbReference type="EMBL" id="OUUZ01000019">
    <property type="protein sequence ID" value="SPQ27192.1"/>
    <property type="molecule type" value="Genomic_DNA"/>
</dbReference>
<evidence type="ECO:0000256" key="1">
    <source>
        <dbReference type="ARBA" id="ARBA00023242"/>
    </source>
</evidence>
<evidence type="ECO:0000313" key="4">
    <source>
        <dbReference type="Proteomes" id="UP000289323"/>
    </source>
</evidence>
<organism evidence="3 4">
    <name type="scientific">Thermothielavioides terrestris</name>
    <dbReference type="NCBI Taxonomy" id="2587410"/>
    <lineage>
        <taxon>Eukaryota</taxon>
        <taxon>Fungi</taxon>
        <taxon>Dikarya</taxon>
        <taxon>Ascomycota</taxon>
        <taxon>Pezizomycotina</taxon>
        <taxon>Sordariomycetes</taxon>
        <taxon>Sordariomycetidae</taxon>
        <taxon>Sordariales</taxon>
        <taxon>Chaetomiaceae</taxon>
        <taxon>Thermothielavioides</taxon>
    </lineage>
</organism>
<feature type="compositionally biased region" description="Low complexity" evidence="2">
    <location>
        <begin position="48"/>
        <end position="58"/>
    </location>
</feature>